<feature type="transmembrane region" description="Helical" evidence="2">
    <location>
        <begin position="79"/>
        <end position="101"/>
    </location>
</feature>
<evidence type="ECO:0000256" key="1">
    <source>
        <dbReference type="SAM" id="MobiDB-lite"/>
    </source>
</evidence>
<feature type="region of interest" description="Disordered" evidence="1">
    <location>
        <begin position="272"/>
        <end position="323"/>
    </location>
</feature>
<proteinExistence type="predicted"/>
<evidence type="ECO:0000313" key="4">
    <source>
        <dbReference type="Proteomes" id="UP001216638"/>
    </source>
</evidence>
<reference evidence="3" key="1">
    <citation type="submission" date="2023-03" db="EMBL/GenBank/DDBJ databases">
        <title>Mating type loci evolution in Malassezia.</title>
        <authorList>
            <person name="Coelho M.A."/>
        </authorList>
    </citation>
    <scope>NUCLEOTIDE SEQUENCE</scope>
    <source>
        <strain evidence="3">CBS 14135</strain>
    </source>
</reference>
<keyword evidence="2" id="KW-0472">Membrane</keyword>
<sequence>MGESWTSYARRNTSRPGWVHNYNRPDDVLPSYADSVRWFFYNSLRPTYLFTSFLSAIAAAILCGIEWRSMARRDGKAKILSIVSAALYTACAALQAFALFAGIRDHIHLLRSAVRLAWASMAMALAAAVIAVANVYANEWNIITVCITNYVGTDMGPTEEDGTAASADRQDASDVCKYNWNEDAVWNIAWLVIIALFSVMYVLLAHRFLGKVENPGFSEARTRPFTADDNHDFAADMDVPNVYPMGGLSRRASRSSLDDEALIDAKMDPMADVYGGRRDPGEDEGGMAAASDAYPPVRPSEPDVPPPAYAEPTIVPVRAPREA</sequence>
<keyword evidence="2" id="KW-1133">Transmembrane helix</keyword>
<gene>
    <name evidence="3" type="ORF">MBRA1_002398</name>
</gene>
<protein>
    <submittedName>
        <fullName evidence="3">Uncharacterized protein</fullName>
    </submittedName>
</protein>
<evidence type="ECO:0000313" key="3">
    <source>
        <dbReference type="EMBL" id="WFC95744.1"/>
    </source>
</evidence>
<feature type="transmembrane region" description="Helical" evidence="2">
    <location>
        <begin position="113"/>
        <end position="133"/>
    </location>
</feature>
<name>A0AAF0IP22_9BASI</name>
<keyword evidence="4" id="KW-1185">Reference proteome</keyword>
<keyword evidence="2" id="KW-0812">Transmembrane</keyword>
<dbReference type="Proteomes" id="UP001216638">
    <property type="component" value="Chromosome 3"/>
</dbReference>
<accession>A0AAF0IP22</accession>
<evidence type="ECO:0000256" key="2">
    <source>
        <dbReference type="SAM" id="Phobius"/>
    </source>
</evidence>
<feature type="transmembrane region" description="Helical" evidence="2">
    <location>
        <begin position="47"/>
        <end position="67"/>
    </location>
</feature>
<dbReference type="EMBL" id="CP119953">
    <property type="protein sequence ID" value="WFC95744.1"/>
    <property type="molecule type" value="Genomic_DNA"/>
</dbReference>
<dbReference type="AlphaFoldDB" id="A0AAF0IP22"/>
<organism evidence="3 4">
    <name type="scientific">Malassezia brasiliensis</name>
    <dbReference type="NCBI Taxonomy" id="1821822"/>
    <lineage>
        <taxon>Eukaryota</taxon>
        <taxon>Fungi</taxon>
        <taxon>Dikarya</taxon>
        <taxon>Basidiomycota</taxon>
        <taxon>Ustilaginomycotina</taxon>
        <taxon>Malasseziomycetes</taxon>
        <taxon>Malasseziales</taxon>
        <taxon>Malasseziaceae</taxon>
        <taxon>Malassezia</taxon>
    </lineage>
</organism>
<feature type="transmembrane region" description="Helical" evidence="2">
    <location>
        <begin position="184"/>
        <end position="204"/>
    </location>
</feature>
<feature type="compositionally biased region" description="Pro residues" evidence="1">
    <location>
        <begin position="296"/>
        <end position="309"/>
    </location>
</feature>